<evidence type="ECO:0000256" key="3">
    <source>
        <dbReference type="ARBA" id="ARBA00004953"/>
    </source>
</evidence>
<reference evidence="11 12" key="1">
    <citation type="submission" date="2019-06" db="EMBL/GenBank/DDBJ databases">
        <title>Lysobacter alkalisoli sp. nov. isolated from saline soil.</title>
        <authorList>
            <person name="Sun J.-Q."/>
            <person name="Xu L."/>
        </authorList>
    </citation>
    <scope>NUCLEOTIDE SEQUENCE [LARGE SCALE GENOMIC DNA]</scope>
    <source>
        <strain evidence="11 12">JCM 31130</strain>
    </source>
</reference>
<dbReference type="CDD" id="cd00609">
    <property type="entry name" value="AAT_like"/>
    <property type="match status" value="1"/>
</dbReference>
<dbReference type="Gene3D" id="3.40.640.10">
    <property type="entry name" value="Type I PLP-dependent aspartate aminotransferase-like (Major domain)"/>
    <property type="match status" value="1"/>
</dbReference>
<dbReference type="RefSeq" id="WP_141518618.1">
    <property type="nucleotide sequence ID" value="NZ_VICE01000092.1"/>
</dbReference>
<dbReference type="PANTHER" id="PTHR42885:SF1">
    <property type="entry name" value="THREONINE-PHOSPHATE DECARBOXYLASE"/>
    <property type="match status" value="1"/>
</dbReference>
<keyword evidence="6" id="KW-0663">Pyridoxal phosphate</keyword>
<evidence type="ECO:0000259" key="10">
    <source>
        <dbReference type="Pfam" id="PF00155"/>
    </source>
</evidence>
<protein>
    <recommendedName>
        <fullName evidence="4">threonine-phosphate decarboxylase</fullName>
        <ecNumber evidence="4">4.1.1.81</ecNumber>
    </recommendedName>
    <alternativeName>
        <fullName evidence="8">L-threonine-O-3-phosphate decarboxylase</fullName>
    </alternativeName>
</protein>
<keyword evidence="12" id="KW-1185">Reference proteome</keyword>
<evidence type="ECO:0000256" key="2">
    <source>
        <dbReference type="ARBA" id="ARBA00003444"/>
    </source>
</evidence>
<comment type="cofactor">
    <cofactor evidence="1">
        <name>pyridoxal 5'-phosphate</name>
        <dbReference type="ChEBI" id="CHEBI:597326"/>
    </cofactor>
</comment>
<evidence type="ECO:0000256" key="5">
    <source>
        <dbReference type="ARBA" id="ARBA00022573"/>
    </source>
</evidence>
<comment type="pathway">
    <text evidence="3">Cofactor biosynthesis; adenosylcobalamin biosynthesis.</text>
</comment>
<evidence type="ECO:0000256" key="8">
    <source>
        <dbReference type="ARBA" id="ARBA00029996"/>
    </source>
</evidence>
<dbReference type="Proteomes" id="UP000318212">
    <property type="component" value="Unassembled WGS sequence"/>
</dbReference>
<evidence type="ECO:0000256" key="4">
    <source>
        <dbReference type="ARBA" id="ARBA00012285"/>
    </source>
</evidence>
<dbReference type="EC" id="4.1.1.81" evidence="4"/>
<comment type="function">
    <text evidence="2">Decarboxylates L-threonine-O-3-phosphate to yield (R)-1-amino-2-propanol O-2-phosphate, the precursor for the linkage between the nucleotide loop and the corrin ring in cobalamin.</text>
</comment>
<evidence type="ECO:0000256" key="9">
    <source>
        <dbReference type="ARBA" id="ARBA00048531"/>
    </source>
</evidence>
<evidence type="ECO:0000256" key="6">
    <source>
        <dbReference type="ARBA" id="ARBA00022898"/>
    </source>
</evidence>
<evidence type="ECO:0000313" key="11">
    <source>
        <dbReference type="EMBL" id="TQD43992.1"/>
    </source>
</evidence>
<evidence type="ECO:0000256" key="7">
    <source>
        <dbReference type="ARBA" id="ARBA00023239"/>
    </source>
</evidence>
<dbReference type="InterPro" id="IPR015422">
    <property type="entry name" value="PyrdxlP-dep_Trfase_small"/>
</dbReference>
<dbReference type="InterPro" id="IPR005860">
    <property type="entry name" value="CobD"/>
</dbReference>
<dbReference type="AlphaFoldDB" id="A0A508ADW5"/>
<accession>A0A508ADW5</accession>
<dbReference type="Pfam" id="PF00155">
    <property type="entry name" value="Aminotran_1_2"/>
    <property type="match status" value="1"/>
</dbReference>
<dbReference type="InterPro" id="IPR004839">
    <property type="entry name" value="Aminotransferase_I/II_large"/>
</dbReference>
<dbReference type="GO" id="GO:0030170">
    <property type="term" value="F:pyridoxal phosphate binding"/>
    <property type="evidence" value="ECO:0007669"/>
    <property type="project" value="InterPro"/>
</dbReference>
<dbReference type="SUPFAM" id="SSF53383">
    <property type="entry name" value="PLP-dependent transferases"/>
    <property type="match status" value="1"/>
</dbReference>
<organism evidence="11 12">
    <name type="scientific">Marilutibacter aestuarii</name>
    <dbReference type="NCBI Taxonomy" id="1706195"/>
    <lineage>
        <taxon>Bacteria</taxon>
        <taxon>Pseudomonadati</taxon>
        <taxon>Pseudomonadota</taxon>
        <taxon>Gammaproteobacteria</taxon>
        <taxon>Lysobacterales</taxon>
        <taxon>Lysobacteraceae</taxon>
        <taxon>Marilutibacter</taxon>
    </lineage>
</organism>
<comment type="catalytic activity">
    <reaction evidence="9">
        <text>O-phospho-L-threonine + H(+) = (R)-1-aminopropan-2-yl phosphate + CO2</text>
        <dbReference type="Rhea" id="RHEA:11492"/>
        <dbReference type="ChEBI" id="CHEBI:15378"/>
        <dbReference type="ChEBI" id="CHEBI:16526"/>
        <dbReference type="ChEBI" id="CHEBI:58563"/>
        <dbReference type="ChEBI" id="CHEBI:58675"/>
        <dbReference type="EC" id="4.1.1.81"/>
    </reaction>
</comment>
<evidence type="ECO:0000313" key="12">
    <source>
        <dbReference type="Proteomes" id="UP000318212"/>
    </source>
</evidence>
<proteinExistence type="predicted"/>
<evidence type="ECO:0000256" key="1">
    <source>
        <dbReference type="ARBA" id="ARBA00001933"/>
    </source>
</evidence>
<dbReference type="GO" id="GO:0048472">
    <property type="term" value="F:threonine-phosphate decarboxylase activity"/>
    <property type="evidence" value="ECO:0007669"/>
    <property type="project" value="UniProtKB-EC"/>
</dbReference>
<dbReference type="UniPathway" id="UPA00148"/>
<dbReference type="EMBL" id="VICE01000092">
    <property type="protein sequence ID" value="TQD43992.1"/>
    <property type="molecule type" value="Genomic_DNA"/>
</dbReference>
<dbReference type="OrthoDB" id="9799304at2"/>
<dbReference type="GO" id="GO:0009236">
    <property type="term" value="P:cobalamin biosynthetic process"/>
    <property type="evidence" value="ECO:0007669"/>
    <property type="project" value="UniProtKB-UniPathway"/>
</dbReference>
<keyword evidence="7 11" id="KW-0456">Lyase</keyword>
<sequence length="335" mass="36152">MLEHGGRLQRAARQHGIDPSAWLDLSTGISPFAWPVPPVPPAAWQRLPEDDDGLEAIACRYYGAPRVLPVAGSQAAIQALPRLRGPSRVGVILPGYAEHAHAWRQAGHEVERLPAPRLLEDAARFDVIVLIHPNNPGGERFGREALLALHARLAGRGGWLVVDEAFMDATPGHSLCADSDREGLVVLRSVGKFFGLAGARAGFACASPALLAPLRERLGPWTLTGPGRYVLARALADVDWQSRAREWLVAQGERLEACLHAHGLDDGGGTAFFQWRRHPRASALHEALARRAVLTRLFDADEAGADSLRLGLPADAAGLERLDRALSDALREVAP</sequence>
<dbReference type="InterPro" id="IPR004838">
    <property type="entry name" value="NHTrfase_class1_PyrdxlP-BS"/>
</dbReference>
<dbReference type="Gene3D" id="3.90.1150.10">
    <property type="entry name" value="Aspartate Aminotransferase, domain 1"/>
    <property type="match status" value="1"/>
</dbReference>
<keyword evidence="5" id="KW-0169">Cobalamin biosynthesis</keyword>
<comment type="caution">
    <text evidence="11">The sequence shown here is derived from an EMBL/GenBank/DDBJ whole genome shotgun (WGS) entry which is preliminary data.</text>
</comment>
<dbReference type="PROSITE" id="PS00105">
    <property type="entry name" value="AA_TRANSFER_CLASS_1"/>
    <property type="match status" value="1"/>
</dbReference>
<gene>
    <name evidence="11" type="ORF">FKV25_09795</name>
</gene>
<feature type="domain" description="Aminotransferase class I/classII large" evidence="10">
    <location>
        <begin position="60"/>
        <end position="312"/>
    </location>
</feature>
<dbReference type="InterPro" id="IPR015424">
    <property type="entry name" value="PyrdxlP-dep_Trfase"/>
</dbReference>
<dbReference type="InterPro" id="IPR015421">
    <property type="entry name" value="PyrdxlP-dep_Trfase_major"/>
</dbReference>
<dbReference type="NCBIfam" id="TIGR01140">
    <property type="entry name" value="L_thr_O3P_dcar"/>
    <property type="match status" value="1"/>
</dbReference>
<dbReference type="PANTHER" id="PTHR42885">
    <property type="entry name" value="HISTIDINOL-PHOSPHATE AMINOTRANSFERASE-RELATED"/>
    <property type="match status" value="1"/>
</dbReference>
<name>A0A508ADW5_9GAMM</name>